<reference evidence="8 9" key="1">
    <citation type="journal article" date="2016" name="Nat. Commun.">
        <title>Ectomycorrhizal ecology is imprinted in the genome of the dominant symbiotic fungus Cenococcum geophilum.</title>
        <authorList>
            <consortium name="DOE Joint Genome Institute"/>
            <person name="Peter M."/>
            <person name="Kohler A."/>
            <person name="Ohm R.A."/>
            <person name="Kuo A."/>
            <person name="Krutzmann J."/>
            <person name="Morin E."/>
            <person name="Arend M."/>
            <person name="Barry K.W."/>
            <person name="Binder M."/>
            <person name="Choi C."/>
            <person name="Clum A."/>
            <person name="Copeland A."/>
            <person name="Grisel N."/>
            <person name="Haridas S."/>
            <person name="Kipfer T."/>
            <person name="LaButti K."/>
            <person name="Lindquist E."/>
            <person name="Lipzen A."/>
            <person name="Maire R."/>
            <person name="Meier B."/>
            <person name="Mihaltcheva S."/>
            <person name="Molinier V."/>
            <person name="Murat C."/>
            <person name="Poggeler S."/>
            <person name="Quandt C.A."/>
            <person name="Sperisen C."/>
            <person name="Tritt A."/>
            <person name="Tisserant E."/>
            <person name="Crous P.W."/>
            <person name="Henrissat B."/>
            <person name="Nehls U."/>
            <person name="Egli S."/>
            <person name="Spatafora J.W."/>
            <person name="Grigoriev I.V."/>
            <person name="Martin F.M."/>
        </authorList>
    </citation>
    <scope>NUCLEOTIDE SEQUENCE [LARGE SCALE GENOMIC DNA]</scope>
    <source>
        <strain evidence="8 9">CBS 459.81</strain>
    </source>
</reference>
<dbReference type="AlphaFoldDB" id="A0A8E2ELG3"/>
<evidence type="ECO:0000313" key="8">
    <source>
        <dbReference type="EMBL" id="OCK86232.1"/>
    </source>
</evidence>
<keyword evidence="9" id="KW-1185">Reference proteome</keyword>
<dbReference type="PANTHER" id="PTHR43791:SF78">
    <property type="entry name" value="TRANSPORTER, PUTATIVE (AFU_ORTHOLOGUE AFUA_3G01370)-RELATED"/>
    <property type="match status" value="1"/>
</dbReference>
<accession>A0A8E2ELG3</accession>
<evidence type="ECO:0000256" key="4">
    <source>
        <dbReference type="ARBA" id="ARBA00022989"/>
    </source>
</evidence>
<feature type="transmembrane region" description="Helical" evidence="7">
    <location>
        <begin position="119"/>
        <end position="137"/>
    </location>
</feature>
<feature type="transmembrane region" description="Helical" evidence="7">
    <location>
        <begin position="256"/>
        <end position="274"/>
    </location>
</feature>
<dbReference type="EMBL" id="KV744807">
    <property type="protein sequence ID" value="OCK86232.1"/>
    <property type="molecule type" value="Genomic_DNA"/>
</dbReference>
<protein>
    <recommendedName>
        <fullName evidence="10">MFS general substrate transporter</fullName>
    </recommendedName>
</protein>
<dbReference type="Proteomes" id="UP000250266">
    <property type="component" value="Unassembled WGS sequence"/>
</dbReference>
<comment type="subcellular location">
    <subcellularLocation>
        <location evidence="1">Membrane</location>
        <topology evidence="1">Multi-pass membrane protein</topology>
    </subcellularLocation>
</comment>
<evidence type="ECO:0000256" key="3">
    <source>
        <dbReference type="ARBA" id="ARBA00022692"/>
    </source>
</evidence>
<evidence type="ECO:0008006" key="10">
    <source>
        <dbReference type="Google" id="ProtNLM"/>
    </source>
</evidence>
<evidence type="ECO:0000256" key="5">
    <source>
        <dbReference type="ARBA" id="ARBA00023136"/>
    </source>
</evidence>
<dbReference type="InterPro" id="IPR036259">
    <property type="entry name" value="MFS_trans_sf"/>
</dbReference>
<evidence type="ECO:0000256" key="7">
    <source>
        <dbReference type="SAM" id="Phobius"/>
    </source>
</evidence>
<dbReference type="GO" id="GO:0022857">
    <property type="term" value="F:transmembrane transporter activity"/>
    <property type="evidence" value="ECO:0007669"/>
    <property type="project" value="TreeGrafter"/>
</dbReference>
<feature type="coiled-coil region" evidence="6">
    <location>
        <begin position="358"/>
        <end position="385"/>
    </location>
</feature>
<dbReference type="SUPFAM" id="SSF103473">
    <property type="entry name" value="MFS general substrate transporter"/>
    <property type="match status" value="1"/>
</dbReference>
<feature type="transmembrane region" description="Helical" evidence="7">
    <location>
        <begin position="224"/>
        <end position="244"/>
    </location>
</feature>
<gene>
    <name evidence="8" type="ORF">K432DRAFT_412754</name>
</gene>
<organism evidence="8 9">
    <name type="scientific">Lepidopterella palustris CBS 459.81</name>
    <dbReference type="NCBI Taxonomy" id="1314670"/>
    <lineage>
        <taxon>Eukaryota</taxon>
        <taxon>Fungi</taxon>
        <taxon>Dikarya</taxon>
        <taxon>Ascomycota</taxon>
        <taxon>Pezizomycotina</taxon>
        <taxon>Dothideomycetes</taxon>
        <taxon>Pleosporomycetidae</taxon>
        <taxon>Mytilinidiales</taxon>
        <taxon>Argynnaceae</taxon>
        <taxon>Lepidopterella</taxon>
    </lineage>
</organism>
<keyword evidence="6" id="KW-0175">Coiled coil</keyword>
<dbReference type="PANTHER" id="PTHR43791">
    <property type="entry name" value="PERMEASE-RELATED"/>
    <property type="match status" value="1"/>
</dbReference>
<sequence length="434" mass="48452">MHARDLVYSNGDIIHRSVAWLCARSTLDVGLSILFVGYIITQVPSSLLLDYAGRPSFQIKNHQGIVAYRFIVGVVEPYFAGILFISIRNVFCISIFQYTSQTSFMSGIQKKSWLSERHIFFGSLISGAVGNPIAASTSKNLASSLEMGAWQWLYIIDGFTNVFIGITICTILPDFPGSWTPFSPDMERVANRRLAIDAAESYVDDIGGTSQIKSIKLVFLDPKAYMLAITYISITGAVGFQAFFPTLSATLGYSHVISLLVASPYVFIVFYVCVHGWVPDKIANCGTINAWISNAIPRPPAQHAVALAFINSIGNSDSIWMPFTYFPPSASHYRPALGVCIGLKVITLEMFISTHFYLQMQNRQLERLQVENSQLTERYMREMQKTADFKGIDIEAARMMQKGYQYMLRRDPEISTPTTRTLFGIGEIYEATLG</sequence>
<evidence type="ECO:0000256" key="1">
    <source>
        <dbReference type="ARBA" id="ARBA00004141"/>
    </source>
</evidence>
<feature type="transmembrane region" description="Helical" evidence="7">
    <location>
        <begin position="149"/>
        <end position="172"/>
    </location>
</feature>
<evidence type="ECO:0000313" key="9">
    <source>
        <dbReference type="Proteomes" id="UP000250266"/>
    </source>
</evidence>
<dbReference type="OrthoDB" id="2250022at2759"/>
<evidence type="ECO:0000256" key="6">
    <source>
        <dbReference type="SAM" id="Coils"/>
    </source>
</evidence>
<feature type="transmembrane region" description="Helical" evidence="7">
    <location>
        <begin position="21"/>
        <end position="40"/>
    </location>
</feature>
<keyword evidence="4 7" id="KW-1133">Transmembrane helix</keyword>
<keyword evidence="2" id="KW-0813">Transport</keyword>
<proteinExistence type="predicted"/>
<keyword evidence="5 7" id="KW-0472">Membrane</keyword>
<keyword evidence="3 7" id="KW-0812">Transmembrane</keyword>
<dbReference type="GO" id="GO:0016020">
    <property type="term" value="C:membrane"/>
    <property type="evidence" value="ECO:0007669"/>
    <property type="project" value="UniProtKB-SubCell"/>
</dbReference>
<name>A0A8E2ELG3_9PEZI</name>
<evidence type="ECO:0000256" key="2">
    <source>
        <dbReference type="ARBA" id="ARBA00022448"/>
    </source>
</evidence>